<evidence type="ECO:0000259" key="1">
    <source>
        <dbReference type="Pfam" id="PF02655"/>
    </source>
</evidence>
<dbReference type="PIRSF" id="PIRSF016817">
    <property type="entry name" value="UCP016817_carboligase"/>
    <property type="match status" value="1"/>
</dbReference>
<feature type="domain" description="ATP-grasp fold PylC-type" evidence="1">
    <location>
        <begin position="142"/>
        <end position="264"/>
    </location>
</feature>
<reference evidence="2 3" key="1">
    <citation type="submission" date="2022-04" db="EMBL/GenBank/DDBJ databases">
        <authorList>
            <person name="Grouzdev D.S."/>
            <person name="Pantiukh K.S."/>
            <person name="Krutkina M.S."/>
        </authorList>
    </citation>
    <scope>NUCLEOTIDE SEQUENCE [LARGE SCALE GENOMIC DNA]</scope>
    <source>
        <strain evidence="2 3">6x-1</strain>
    </source>
</reference>
<dbReference type="SUPFAM" id="SSF56059">
    <property type="entry name" value="Glutathione synthetase ATP-binding domain-like"/>
    <property type="match status" value="1"/>
</dbReference>
<accession>A0ABT0D8N0</accession>
<dbReference type="Pfam" id="PF02655">
    <property type="entry name" value="ATP-grasp_3"/>
    <property type="match status" value="1"/>
</dbReference>
<comment type="caution">
    <text evidence="2">The sequence shown here is derived from an EMBL/GenBank/DDBJ whole genome shotgun (WGS) entry which is preliminary data.</text>
</comment>
<dbReference type="EMBL" id="JALKCH010000003">
    <property type="protein sequence ID" value="MCK0196301.1"/>
    <property type="molecule type" value="Genomic_DNA"/>
</dbReference>
<gene>
    <name evidence="2" type="ORF">MWN34_05175</name>
</gene>
<sequence length="378" mass="40257">MDGDADLVIVGVSARVLAGAARRARHVPIVLDLFRDEDTSALSSKAIEVRHRPGRLAFDADDLMEKLDANAPAGLPAVLGTGFEDEPELVAQIAATRPVLGNDAARIARVKDPEGLAALASRLGIPHPRLFCDRAPDGVVTLAKKTGASGGWHVRPSRRVRHEGWYLQEKVSGEPVSALFLGNGRKARILAFSQQWCAPAQGSPYRYGGAVGPIELPILTSIGIADALDRLVDAIGLVGLMSADLMVDGAVWHLLEINPRPGATLDVFDHPPLPPLLTLHRDACSGMLPEAGSMSVERFDGARAAGVLYAAADIDMHLAPLPEDIADRPSLGRRIRKGEPVCTVRSHAPDAERARAILAMRMAGIWDALIAAQPGRVQ</sequence>
<organism evidence="2 3">
    <name type="scientific">Ancylobacter crimeensis</name>
    <dbReference type="NCBI Taxonomy" id="2579147"/>
    <lineage>
        <taxon>Bacteria</taxon>
        <taxon>Pseudomonadati</taxon>
        <taxon>Pseudomonadota</taxon>
        <taxon>Alphaproteobacteria</taxon>
        <taxon>Hyphomicrobiales</taxon>
        <taxon>Xanthobacteraceae</taxon>
        <taxon>Ancylobacter</taxon>
    </lineage>
</organism>
<dbReference type="Proteomes" id="UP001203284">
    <property type="component" value="Unassembled WGS sequence"/>
</dbReference>
<dbReference type="InterPro" id="IPR003806">
    <property type="entry name" value="ATP-grasp_PylC-type"/>
</dbReference>
<dbReference type="RefSeq" id="WP_247027264.1">
    <property type="nucleotide sequence ID" value="NZ_JALKCH010000003.1"/>
</dbReference>
<name>A0ABT0D8N0_9HYPH</name>
<dbReference type="Gene3D" id="3.30.470.20">
    <property type="entry name" value="ATP-grasp fold, B domain"/>
    <property type="match status" value="1"/>
</dbReference>
<dbReference type="InterPro" id="IPR016677">
    <property type="entry name" value="UCP016817_carboligase"/>
</dbReference>
<protein>
    <submittedName>
        <fullName evidence="2">ATP-grasp domain-containing protein</fullName>
    </submittedName>
</protein>
<proteinExistence type="predicted"/>
<keyword evidence="3" id="KW-1185">Reference proteome</keyword>
<evidence type="ECO:0000313" key="3">
    <source>
        <dbReference type="Proteomes" id="UP001203284"/>
    </source>
</evidence>
<evidence type="ECO:0000313" key="2">
    <source>
        <dbReference type="EMBL" id="MCK0196301.1"/>
    </source>
</evidence>